<evidence type="ECO:0000313" key="3">
    <source>
        <dbReference type="Proteomes" id="UP000264071"/>
    </source>
</evidence>
<dbReference type="Pfam" id="PF02368">
    <property type="entry name" value="Big_2"/>
    <property type="match status" value="1"/>
</dbReference>
<proteinExistence type="predicted"/>
<dbReference type="SMART" id="SM00635">
    <property type="entry name" value="BID_2"/>
    <property type="match status" value="1"/>
</dbReference>
<dbReference type="InterPro" id="IPR008964">
    <property type="entry name" value="Invasin/intimin_cell_adhesion"/>
</dbReference>
<dbReference type="Proteomes" id="UP000264071">
    <property type="component" value="Unassembled WGS sequence"/>
</dbReference>
<dbReference type="EMBL" id="DPIY01000006">
    <property type="protein sequence ID" value="HCT56903.1"/>
    <property type="molecule type" value="Genomic_DNA"/>
</dbReference>
<dbReference type="SUPFAM" id="SSF49373">
    <property type="entry name" value="Invasin/intimin cell-adhesion fragments"/>
    <property type="match status" value="1"/>
</dbReference>
<organism evidence="2 3">
    <name type="scientific">Gemmatimonas aurantiaca</name>
    <dbReference type="NCBI Taxonomy" id="173480"/>
    <lineage>
        <taxon>Bacteria</taxon>
        <taxon>Pseudomonadati</taxon>
        <taxon>Gemmatimonadota</taxon>
        <taxon>Gemmatimonadia</taxon>
        <taxon>Gemmatimonadales</taxon>
        <taxon>Gemmatimonadaceae</taxon>
        <taxon>Gemmatimonas</taxon>
    </lineage>
</organism>
<dbReference type="SUPFAM" id="SSF82171">
    <property type="entry name" value="DPP6 N-terminal domain-like"/>
    <property type="match status" value="1"/>
</dbReference>
<dbReference type="AlphaFoldDB" id="A0A3D4V6Y2"/>
<name>A0A3D4V6Y2_9BACT</name>
<dbReference type="Gene3D" id="2.60.40.1080">
    <property type="match status" value="1"/>
</dbReference>
<dbReference type="InterPro" id="IPR003343">
    <property type="entry name" value="Big_2"/>
</dbReference>
<accession>A0A3D4V6Y2</accession>
<comment type="caution">
    <text evidence="2">The sequence shown here is derived from an EMBL/GenBank/DDBJ whole genome shotgun (WGS) entry which is preliminary data.</text>
</comment>
<protein>
    <recommendedName>
        <fullName evidence="1">BIG2 domain-containing protein</fullName>
    </recommendedName>
</protein>
<evidence type="ECO:0000313" key="2">
    <source>
        <dbReference type="EMBL" id="HCT56903.1"/>
    </source>
</evidence>
<reference evidence="2 3" key="1">
    <citation type="journal article" date="2018" name="Nat. Biotechnol.">
        <title>A standardized bacterial taxonomy based on genome phylogeny substantially revises the tree of life.</title>
        <authorList>
            <person name="Parks D.H."/>
            <person name="Chuvochina M."/>
            <person name="Waite D.W."/>
            <person name="Rinke C."/>
            <person name="Skarshewski A."/>
            <person name="Chaumeil P.A."/>
            <person name="Hugenholtz P."/>
        </authorList>
    </citation>
    <scope>NUCLEOTIDE SEQUENCE [LARGE SCALE GENOMIC DNA]</scope>
    <source>
        <strain evidence="2">UBA8844</strain>
    </source>
</reference>
<sequence>MRMVSPRTVSGTRYTSASGAGVEVRGMPGWAFSGSATALAATTHVAASVAKHVRAEVWRSAEGRRPTRTPDFSTAARDMGNVTDENVKDAMASKVRRGRCGDRVWGTRLRSMTSFLLQGTGLRSRTESAIRPVRRALWPMVLGALMLSACRDDKGVAPIVEPSHARIASLIVSPASVNLQAGQERTLTVEARDSVGQLIANPVVSWRTDAPTVATVDARGTVRGVSPGNAQLTAAATTGSVAASVPVTISAATPGLAQWRAARPGLTDVTFLGIWDDGAGSTYAVGQNGGLLRSRNDGPWEYVSLGHNETVVGVWGAAPTDIWLVGSGGLIMRGDGNTFRRITSNVTGTLLEVWGLSSNEVYITGDRGTILRWNGATLEPMVSGVGDELWGIWGASTNALYAVGNNGTLLRYDGFAWRRMASPDGMPYFDVWGTSENNVFAVGVGGSIVRYDGSGWTAMSTPGAANLFAIRGREFNDVYAVGNNGATYHFDGTTWRALTIGNGQNLRAITRRGNGDLRITGWYGTMVRLRGPGLLATATTELTDPPLLATWGATGGATFAVGLGGTVFRRQGQMWALEPVPPAHDLYGISGNGPSDIVAVGDTGSILRYDGATWRKDAPPTLYVLRAVWSGNGQHVIVGERGSIFRSNGAGWSPQASGTQRFLRAVWGPDASDLYAVGDSGTVLHFDGGRWTPMPVPTTSRLRAVWGTSRTDIFAVGDSGTTLRYDGVAWRALSKPTPRDLRALWGRSGTEVYAAGDSGAVLRYDGSAWRTLTTPMRHLLYALSGVPGDDAVVAVGDGGRIWEGRP</sequence>
<evidence type="ECO:0000259" key="1">
    <source>
        <dbReference type="SMART" id="SM00635"/>
    </source>
</evidence>
<gene>
    <name evidence="2" type="ORF">DGD08_06775</name>
</gene>
<feature type="domain" description="BIG2" evidence="1">
    <location>
        <begin position="166"/>
        <end position="246"/>
    </location>
</feature>